<dbReference type="Pfam" id="PF26047">
    <property type="entry name" value="DUF8015"/>
    <property type="match status" value="1"/>
</dbReference>
<reference evidence="3 4" key="1">
    <citation type="journal article" date="2015" name="Stand. Genomic Sci.">
        <title>Genomic Encyclopedia of Bacterial and Archaeal Type Strains, Phase III: the genomes of soil and plant-associated and newly described type strains.</title>
        <authorList>
            <person name="Whitman W.B."/>
            <person name="Woyke T."/>
            <person name="Klenk H.P."/>
            <person name="Zhou Y."/>
            <person name="Lilburn T.G."/>
            <person name="Beck B.J."/>
            <person name="De Vos P."/>
            <person name="Vandamme P."/>
            <person name="Eisen J.A."/>
            <person name="Garrity G."/>
            <person name="Hugenholtz P."/>
            <person name="Kyrpides N.C."/>
        </authorList>
    </citation>
    <scope>NUCLEOTIDE SEQUENCE [LARGE SCALE GENOMIC DNA]</scope>
    <source>
        <strain evidence="3 4">CGMCC 1.10124</strain>
    </source>
</reference>
<keyword evidence="1" id="KW-0472">Membrane</keyword>
<dbReference type="EMBL" id="CP034145">
    <property type="protein sequence ID" value="AZH24370.1"/>
    <property type="molecule type" value="Genomic_DNA"/>
</dbReference>
<feature type="transmembrane region" description="Helical" evidence="1">
    <location>
        <begin position="46"/>
        <end position="67"/>
    </location>
</feature>
<dbReference type="GeneID" id="38470181"/>
<keyword evidence="5" id="KW-1185">Reference proteome</keyword>
<gene>
    <name evidence="3" type="ORF">ATH50_1224</name>
    <name evidence="2" type="ORF">DU502_02805</name>
</gene>
<dbReference type="Proteomes" id="UP000282007">
    <property type="component" value="Chromosome"/>
</dbReference>
<keyword evidence="1" id="KW-0812">Transmembrane</keyword>
<evidence type="ECO:0000313" key="3">
    <source>
        <dbReference type="EMBL" id="RMB23992.1"/>
    </source>
</evidence>
<dbReference type="AlphaFoldDB" id="A0A3M0DQR7"/>
<sequence>MSVRTTRSDSIGLPTATRYDLLLALLPVSLLCGAFVSVVTSLPVTIAMGLGSLPSAFLFCYAITVAAPTTATERSA</sequence>
<dbReference type="RefSeq" id="WP_121919886.1">
    <property type="nucleotide sequence ID" value="NZ_CP034145.1"/>
</dbReference>
<name>A0A3M0DQR7_9EURY</name>
<evidence type="ECO:0000313" key="2">
    <source>
        <dbReference type="EMBL" id="AZH24370.1"/>
    </source>
</evidence>
<dbReference type="OrthoDB" id="306196at2157"/>
<evidence type="ECO:0000313" key="4">
    <source>
        <dbReference type="Proteomes" id="UP000277326"/>
    </source>
</evidence>
<evidence type="ECO:0000256" key="1">
    <source>
        <dbReference type="SAM" id="Phobius"/>
    </source>
</evidence>
<reference evidence="3" key="3">
    <citation type="submission" date="2018-10" db="EMBL/GenBank/DDBJ databases">
        <authorList>
            <person name="Whitman W."/>
            <person name="Huntemann M."/>
            <person name="Clum A."/>
            <person name="Pillay M."/>
            <person name="Palaniappan K."/>
            <person name="Varghese N."/>
            <person name="Mikhailova N."/>
            <person name="Stamatis D."/>
            <person name="Reddy T."/>
            <person name="Daum C."/>
            <person name="Shapiro N."/>
            <person name="Ivanova N."/>
            <person name="Kyrpides N."/>
            <person name="Woyke T."/>
        </authorList>
    </citation>
    <scope>NUCLEOTIDE SEQUENCE</scope>
    <source>
        <strain evidence="3">CGMCC 1.10124</strain>
    </source>
</reference>
<protein>
    <submittedName>
        <fullName evidence="3">Uncharacterized protein</fullName>
    </submittedName>
</protein>
<proteinExistence type="predicted"/>
<dbReference type="InterPro" id="IPR058328">
    <property type="entry name" value="DUF8015"/>
</dbReference>
<keyword evidence="1" id="KW-1133">Transmembrane helix</keyword>
<evidence type="ECO:0000313" key="5">
    <source>
        <dbReference type="Proteomes" id="UP000282007"/>
    </source>
</evidence>
<dbReference type="Proteomes" id="UP000277326">
    <property type="component" value="Unassembled WGS sequence"/>
</dbReference>
<organism evidence="3 4">
    <name type="scientific">Haloplanus aerogenes</name>
    <dbReference type="NCBI Taxonomy" id="660522"/>
    <lineage>
        <taxon>Archaea</taxon>
        <taxon>Methanobacteriati</taxon>
        <taxon>Methanobacteriota</taxon>
        <taxon>Stenosarchaea group</taxon>
        <taxon>Halobacteria</taxon>
        <taxon>Halobacteriales</taxon>
        <taxon>Haloferacaceae</taxon>
        <taxon>Haloplanus</taxon>
    </lineage>
</organism>
<accession>A0A3M0DQR7</accession>
<reference evidence="2 5" key="2">
    <citation type="submission" date="2018-07" db="EMBL/GenBank/DDBJ databases">
        <title>Genome sequences of Haloplanus aerogenes JCM 16430T.</title>
        <authorList>
            <person name="Kim Y.B."/>
            <person name="Roh S.W."/>
        </authorList>
    </citation>
    <scope>NUCLEOTIDE SEQUENCE [LARGE SCALE GENOMIC DNA]</scope>
    <source>
        <strain evidence="2 5">JCM 16430</strain>
    </source>
</reference>
<feature type="transmembrane region" description="Helical" evidence="1">
    <location>
        <begin position="21"/>
        <end position="40"/>
    </location>
</feature>
<dbReference type="KEGG" id="haer:DU502_02805"/>
<dbReference type="EMBL" id="REFS01000002">
    <property type="protein sequence ID" value="RMB23992.1"/>
    <property type="molecule type" value="Genomic_DNA"/>
</dbReference>